<gene>
    <name evidence="1" type="ORF">ACI2I3_10865</name>
</gene>
<proteinExistence type="predicted"/>
<reference evidence="1 2" key="1">
    <citation type="submission" date="2024-11" db="EMBL/GenBank/DDBJ databases">
        <title>The Natural Products Discovery Center: Release of the First 8490 Sequenced Strains for Exploring Actinobacteria Biosynthetic Diversity.</title>
        <authorList>
            <person name="Kalkreuter E."/>
            <person name="Kautsar S.A."/>
            <person name="Yang D."/>
            <person name="Bader C.D."/>
            <person name="Teijaro C.N."/>
            <person name="Fluegel L."/>
            <person name="Davis C.M."/>
            <person name="Simpson J.R."/>
            <person name="Lauterbach L."/>
            <person name="Steele A.D."/>
            <person name="Gui C."/>
            <person name="Meng S."/>
            <person name="Li G."/>
            <person name="Viehrig K."/>
            <person name="Ye F."/>
            <person name="Su P."/>
            <person name="Kiefer A.F."/>
            <person name="Nichols A."/>
            <person name="Cepeda A.J."/>
            <person name="Yan W."/>
            <person name="Fan B."/>
            <person name="Jiang Y."/>
            <person name="Adhikari A."/>
            <person name="Zheng C.-J."/>
            <person name="Schuster L."/>
            <person name="Cowan T.M."/>
            <person name="Smanski M.J."/>
            <person name="Chevrette M.G."/>
            <person name="De Carvalho L.P.S."/>
            <person name="Shen B."/>
        </authorList>
    </citation>
    <scope>NUCLEOTIDE SEQUENCE [LARGE SCALE GENOMIC DNA]</scope>
    <source>
        <strain evidence="1 2">NPDC077433</strain>
    </source>
</reference>
<name>A0ABW8LBJ2_9GAMM</name>
<accession>A0ABW8LBJ2</accession>
<organism evidence="1 2">
    <name type="scientific">Psychrobacter namhaensis</name>
    <dbReference type="NCBI Taxonomy" id="292734"/>
    <lineage>
        <taxon>Bacteria</taxon>
        <taxon>Pseudomonadati</taxon>
        <taxon>Pseudomonadota</taxon>
        <taxon>Gammaproteobacteria</taxon>
        <taxon>Moraxellales</taxon>
        <taxon>Moraxellaceae</taxon>
        <taxon>Psychrobacter</taxon>
    </lineage>
</organism>
<dbReference type="RefSeq" id="WP_114700858.1">
    <property type="nucleotide sequence ID" value="NZ_JBJDPD010000023.1"/>
</dbReference>
<sequence length="296" mass="33659">MSWKSLLENTEQHRVAGHYQVIKFTPNLIAQETFNIGIVFHDSEDNRHVRMLKNAKAFECLYGKEGAAQVQNMLNYAKDIAEKLGDTVIASPHLSYSAPLFTQGLTIDQILSSLYGQYINLICDHMEIQSTQRQSINTDSLRKKLFKDLRKANPEGFKDILREDPFIIGGDSKVEINMPIWKHGDIFKNNFFGTLVSADFIPEAYLGYNLDTLGAMNLQTACEISGGKSRAGFFIYCPTPDNSDISEENYTNIIKHINKTSNNVKYMADRTNIPLKFVQSDDLKKLYEDILNFTYA</sequence>
<evidence type="ECO:0000313" key="1">
    <source>
        <dbReference type="EMBL" id="MFK4001837.1"/>
    </source>
</evidence>
<comment type="caution">
    <text evidence="1">The sequence shown here is derived from an EMBL/GenBank/DDBJ whole genome shotgun (WGS) entry which is preliminary data.</text>
</comment>
<protein>
    <submittedName>
        <fullName evidence="1">DUF3037 domain-containing protein</fullName>
    </submittedName>
</protein>
<dbReference type="Proteomes" id="UP001620234">
    <property type="component" value="Unassembled WGS sequence"/>
</dbReference>
<evidence type="ECO:0000313" key="2">
    <source>
        <dbReference type="Proteomes" id="UP001620234"/>
    </source>
</evidence>
<dbReference type="EMBL" id="JBJDPD010000023">
    <property type="protein sequence ID" value="MFK4001837.1"/>
    <property type="molecule type" value="Genomic_DNA"/>
</dbReference>
<keyword evidence="2" id="KW-1185">Reference proteome</keyword>